<dbReference type="OrthoDB" id="5512215at2"/>
<dbReference type="Pfam" id="PF07110">
    <property type="entry name" value="EthD"/>
    <property type="match status" value="1"/>
</dbReference>
<reference evidence="2" key="1">
    <citation type="submission" date="2014-08" db="EMBL/GenBank/DDBJ databases">
        <title>Draft genome sequences of Sphingobium herbicidovorans.</title>
        <authorList>
            <person name="Gan H.M."/>
            <person name="Gan H.Y."/>
            <person name="Savka M.A."/>
        </authorList>
    </citation>
    <scope>NUCLEOTIDE SEQUENCE [LARGE SCALE GENOMIC DNA]</scope>
    <source>
        <strain evidence="2">NBRC 16415</strain>
    </source>
</reference>
<feature type="domain" description="EthD" evidence="1">
    <location>
        <begin position="11"/>
        <end position="89"/>
    </location>
</feature>
<gene>
    <name evidence="2" type="ORF">BV98_003227</name>
</gene>
<proteinExistence type="predicted"/>
<accession>A0A086P609</accession>
<dbReference type="PATRIC" id="fig|1219045.3.peg.3279"/>
<dbReference type="GO" id="GO:0016491">
    <property type="term" value="F:oxidoreductase activity"/>
    <property type="evidence" value="ECO:0007669"/>
    <property type="project" value="InterPro"/>
</dbReference>
<dbReference type="Proteomes" id="UP000024284">
    <property type="component" value="Unassembled WGS sequence"/>
</dbReference>
<organism evidence="2 3">
    <name type="scientific">Sphingobium herbicidovorans (strain ATCC 700291 / DSM 11019 / CCUG 56400 / KCTC 2939 / LMG 18315 / NBRC 16415 / MH)</name>
    <name type="common">Sphingomonas herbicidovorans</name>
    <dbReference type="NCBI Taxonomy" id="1219045"/>
    <lineage>
        <taxon>Bacteria</taxon>
        <taxon>Pseudomonadati</taxon>
        <taxon>Pseudomonadota</taxon>
        <taxon>Alphaproteobacteria</taxon>
        <taxon>Sphingomonadales</taxon>
        <taxon>Sphingomonadaceae</taxon>
        <taxon>Sphingobium</taxon>
    </lineage>
</organism>
<evidence type="ECO:0000313" key="2">
    <source>
        <dbReference type="EMBL" id="KFG88827.1"/>
    </source>
</evidence>
<name>A0A086P609_SPHHM</name>
<dbReference type="SUPFAM" id="SSF54909">
    <property type="entry name" value="Dimeric alpha+beta barrel"/>
    <property type="match status" value="1"/>
</dbReference>
<evidence type="ECO:0000259" key="1">
    <source>
        <dbReference type="Pfam" id="PF07110"/>
    </source>
</evidence>
<dbReference type="Gene3D" id="3.30.70.100">
    <property type="match status" value="1"/>
</dbReference>
<protein>
    <submittedName>
        <fullName evidence="2">Ethyl tert-butyl ether degradation EthD</fullName>
    </submittedName>
</protein>
<comment type="caution">
    <text evidence="2">The sequence shown here is derived from an EMBL/GenBank/DDBJ whole genome shotgun (WGS) entry which is preliminary data.</text>
</comment>
<dbReference type="RefSeq" id="WP_037468010.1">
    <property type="nucleotide sequence ID" value="NZ_BCZD01000011.1"/>
</dbReference>
<dbReference type="eggNOG" id="ENOG50349D3">
    <property type="taxonomic scope" value="Bacteria"/>
</dbReference>
<dbReference type="InterPro" id="IPR009799">
    <property type="entry name" value="EthD_dom"/>
</dbReference>
<sequence>MTKSICALAHKPGSTRDQFQTYYEENHAPLAISHFPFSGYARNHVTGAADFRWDTISEFWADDIQAAAALMAGPVGEIMAADEERFMNRPMIASAGVEEVILSQGGRSGSDGSRTAILIRGVADDADARARLLEWAGGFARELPGVSVDFTSGWTQVAFPGEAVLWLPGWRDGLSTPAGLSAQILHVRHVETPVSQLRGNCTDSRPA</sequence>
<dbReference type="STRING" id="76947.GCA_002080435_03358"/>
<keyword evidence="3" id="KW-1185">Reference proteome</keyword>
<evidence type="ECO:0000313" key="3">
    <source>
        <dbReference type="Proteomes" id="UP000024284"/>
    </source>
</evidence>
<dbReference type="InterPro" id="IPR011008">
    <property type="entry name" value="Dimeric_a/b-barrel"/>
</dbReference>
<dbReference type="EMBL" id="JFZA02000045">
    <property type="protein sequence ID" value="KFG88827.1"/>
    <property type="molecule type" value="Genomic_DNA"/>
</dbReference>
<dbReference type="NCBIfam" id="TIGR02118">
    <property type="entry name" value="EthD family reductase"/>
    <property type="match status" value="1"/>
</dbReference>
<dbReference type="AlphaFoldDB" id="A0A086P609"/>